<proteinExistence type="predicted"/>
<organism evidence="4 5">
    <name type="scientific">Streptomonospora salina</name>
    <dbReference type="NCBI Taxonomy" id="104205"/>
    <lineage>
        <taxon>Bacteria</taxon>
        <taxon>Bacillati</taxon>
        <taxon>Actinomycetota</taxon>
        <taxon>Actinomycetes</taxon>
        <taxon>Streptosporangiales</taxon>
        <taxon>Nocardiopsidaceae</taxon>
        <taxon>Streptomonospora</taxon>
    </lineage>
</organism>
<dbReference type="RefSeq" id="WP_184632364.1">
    <property type="nucleotide sequence ID" value="NZ_BAABKT010000036.1"/>
</dbReference>
<dbReference type="GO" id="GO:0008757">
    <property type="term" value="F:S-adenosylmethionine-dependent methyltransferase activity"/>
    <property type="evidence" value="ECO:0007669"/>
    <property type="project" value="InterPro"/>
</dbReference>
<dbReference type="InterPro" id="IPR029063">
    <property type="entry name" value="SAM-dependent_MTases_sf"/>
</dbReference>
<comment type="caution">
    <text evidence="4">The sequence shown here is derived from an EMBL/GenBank/DDBJ whole genome shotgun (WGS) entry which is preliminary data.</text>
</comment>
<dbReference type="AlphaFoldDB" id="A0A841DZL6"/>
<evidence type="ECO:0000256" key="1">
    <source>
        <dbReference type="ARBA" id="ARBA00022603"/>
    </source>
</evidence>
<dbReference type="PANTHER" id="PTHR43861:SF1">
    <property type="entry name" value="TRANS-ACONITATE 2-METHYLTRANSFERASE"/>
    <property type="match status" value="1"/>
</dbReference>
<evidence type="ECO:0000259" key="3">
    <source>
        <dbReference type="Pfam" id="PF13649"/>
    </source>
</evidence>
<sequence>MAVQRWDARLYDDRHSFVARHGDDLLGELAPRPGERILDAGCGTGELTAALADAGADVVGVDASPEMIDRARVRFPHLDLRVADVRELDVEPGFDAVLSNAVLHWIPEASAAASSMAAALRPGGRLVAELGGAGNIAAVRAAAHTLRAETGLPGAEEAWYFPGIDEYSGVLDAAGLKVTGAWLFDRPTRLEGEDGLAAWLRMFGAPLTAGAADPDDFIGRLTQRLRPVLHHTGGWWADYVRLRVSAAKPLG</sequence>
<dbReference type="Gene3D" id="3.40.50.150">
    <property type="entry name" value="Vaccinia Virus protein VP39"/>
    <property type="match status" value="1"/>
</dbReference>
<dbReference type="CDD" id="cd02440">
    <property type="entry name" value="AdoMet_MTases"/>
    <property type="match status" value="1"/>
</dbReference>
<reference evidence="4 5" key="1">
    <citation type="submission" date="2020-08" db="EMBL/GenBank/DDBJ databases">
        <title>Sequencing the genomes of 1000 actinobacteria strains.</title>
        <authorList>
            <person name="Klenk H.-P."/>
        </authorList>
    </citation>
    <scope>NUCLEOTIDE SEQUENCE [LARGE SCALE GENOMIC DNA]</scope>
    <source>
        <strain evidence="4 5">DSM 44593</strain>
    </source>
</reference>
<dbReference type="PANTHER" id="PTHR43861">
    <property type="entry name" value="TRANS-ACONITATE 2-METHYLTRANSFERASE-RELATED"/>
    <property type="match status" value="1"/>
</dbReference>
<evidence type="ECO:0000313" key="5">
    <source>
        <dbReference type="Proteomes" id="UP000578077"/>
    </source>
</evidence>
<dbReference type="SUPFAM" id="SSF53335">
    <property type="entry name" value="S-adenosyl-L-methionine-dependent methyltransferases"/>
    <property type="match status" value="1"/>
</dbReference>
<keyword evidence="5" id="KW-1185">Reference proteome</keyword>
<protein>
    <submittedName>
        <fullName evidence="4">Trans-aconitate methyltransferase</fullName>
    </submittedName>
</protein>
<name>A0A841DZL6_9ACTN</name>
<evidence type="ECO:0000313" key="4">
    <source>
        <dbReference type="EMBL" id="MBB5996315.1"/>
    </source>
</evidence>
<dbReference type="EMBL" id="JACHLY010000001">
    <property type="protein sequence ID" value="MBB5996315.1"/>
    <property type="molecule type" value="Genomic_DNA"/>
</dbReference>
<feature type="domain" description="Methyltransferase" evidence="3">
    <location>
        <begin position="37"/>
        <end position="124"/>
    </location>
</feature>
<dbReference type="InterPro" id="IPR041698">
    <property type="entry name" value="Methyltransf_25"/>
</dbReference>
<dbReference type="GO" id="GO:0032259">
    <property type="term" value="P:methylation"/>
    <property type="evidence" value="ECO:0007669"/>
    <property type="project" value="UniProtKB-KW"/>
</dbReference>
<dbReference type="Proteomes" id="UP000578077">
    <property type="component" value="Unassembled WGS sequence"/>
</dbReference>
<accession>A0A841DZL6</accession>
<evidence type="ECO:0000256" key="2">
    <source>
        <dbReference type="ARBA" id="ARBA00022679"/>
    </source>
</evidence>
<gene>
    <name evidence="4" type="ORF">HNR25_000066</name>
</gene>
<dbReference type="Pfam" id="PF13649">
    <property type="entry name" value="Methyltransf_25"/>
    <property type="match status" value="1"/>
</dbReference>
<keyword evidence="1 4" id="KW-0489">Methyltransferase</keyword>
<keyword evidence="2 4" id="KW-0808">Transferase</keyword>